<dbReference type="EMBL" id="CBTN010000023">
    <property type="protein sequence ID" value="CDH54529.1"/>
    <property type="molecule type" value="Genomic_DNA"/>
</dbReference>
<dbReference type="InterPro" id="IPR001394">
    <property type="entry name" value="Peptidase_C19_UCH"/>
</dbReference>
<dbReference type="GO" id="GO:0005829">
    <property type="term" value="C:cytosol"/>
    <property type="evidence" value="ECO:0007669"/>
    <property type="project" value="TreeGrafter"/>
</dbReference>
<dbReference type="GO" id="GO:0005634">
    <property type="term" value="C:nucleus"/>
    <property type="evidence" value="ECO:0007669"/>
    <property type="project" value="TreeGrafter"/>
</dbReference>
<feature type="domain" description="USP" evidence="3">
    <location>
        <begin position="183"/>
        <end position="673"/>
    </location>
</feature>
<dbReference type="AlphaFoldDB" id="A0A068RX34"/>
<dbReference type="GO" id="GO:0016579">
    <property type="term" value="P:protein deubiquitination"/>
    <property type="evidence" value="ECO:0007669"/>
    <property type="project" value="InterPro"/>
</dbReference>
<proteinExistence type="predicted"/>
<feature type="region of interest" description="Disordered" evidence="1">
    <location>
        <begin position="245"/>
        <end position="270"/>
    </location>
</feature>
<dbReference type="VEuPathDB" id="FungiDB:LCOR_05768.1"/>
<evidence type="ECO:0000313" key="5">
    <source>
        <dbReference type="Proteomes" id="UP000027586"/>
    </source>
</evidence>
<dbReference type="InterPro" id="IPR038765">
    <property type="entry name" value="Papain-like_cys_pep_sf"/>
</dbReference>
<dbReference type="OrthoDB" id="443682at2759"/>
<dbReference type="Gene3D" id="1.10.8.10">
    <property type="entry name" value="DNA helicase RuvA subunit, C-terminal domain"/>
    <property type="match status" value="1"/>
</dbReference>
<dbReference type="STRING" id="1263082.A0A068RX34"/>
<dbReference type="Proteomes" id="UP000027586">
    <property type="component" value="Unassembled WGS sequence"/>
</dbReference>
<evidence type="ECO:0008006" key="6">
    <source>
        <dbReference type="Google" id="ProtNLM"/>
    </source>
</evidence>
<feature type="compositionally biased region" description="Low complexity" evidence="1">
    <location>
        <begin position="713"/>
        <end position="722"/>
    </location>
</feature>
<dbReference type="Gene3D" id="3.90.70.10">
    <property type="entry name" value="Cysteine proteinases"/>
    <property type="match status" value="1"/>
</dbReference>
<evidence type="ECO:0000256" key="1">
    <source>
        <dbReference type="SAM" id="MobiDB-lite"/>
    </source>
</evidence>
<protein>
    <recommendedName>
        <fullName evidence="6">UBA domain-containing protein</fullName>
    </recommendedName>
</protein>
<gene>
    <name evidence="4" type="ORF">LCOR_05768.1</name>
</gene>
<dbReference type="SUPFAM" id="SSF46934">
    <property type="entry name" value="UBA-like"/>
    <property type="match status" value="1"/>
</dbReference>
<organism evidence="4 5">
    <name type="scientific">Lichtheimia corymbifera JMRC:FSU:9682</name>
    <dbReference type="NCBI Taxonomy" id="1263082"/>
    <lineage>
        <taxon>Eukaryota</taxon>
        <taxon>Fungi</taxon>
        <taxon>Fungi incertae sedis</taxon>
        <taxon>Mucoromycota</taxon>
        <taxon>Mucoromycotina</taxon>
        <taxon>Mucoromycetes</taxon>
        <taxon>Mucorales</taxon>
        <taxon>Lichtheimiaceae</taxon>
        <taxon>Lichtheimia</taxon>
    </lineage>
</organism>
<reference evidence="4" key="1">
    <citation type="submission" date="2013-08" db="EMBL/GenBank/DDBJ databases">
        <title>Gene expansion shapes genome architecture in the human pathogen Lichtheimia corymbifera: an evolutionary genomics analysis in the ancient terrestrial Mucorales (Mucoromycotina).</title>
        <authorList>
            <person name="Schwartze V.U."/>
            <person name="Winter S."/>
            <person name="Shelest E."/>
            <person name="Marcet-Houben M."/>
            <person name="Horn F."/>
            <person name="Wehner S."/>
            <person name="Hoffmann K."/>
            <person name="Riege K."/>
            <person name="Sammeth M."/>
            <person name="Nowrousian M."/>
            <person name="Valiante V."/>
            <person name="Linde J."/>
            <person name="Jacobsen I.D."/>
            <person name="Marz M."/>
            <person name="Brakhage A.A."/>
            <person name="Gabaldon T."/>
            <person name="Bocker S."/>
            <person name="Voigt K."/>
        </authorList>
    </citation>
    <scope>NUCLEOTIDE SEQUENCE [LARGE SCALE GENOMIC DNA]</scope>
    <source>
        <strain evidence="4">FSU 9682</strain>
    </source>
</reference>
<dbReference type="Pfam" id="PF00443">
    <property type="entry name" value="UCH"/>
    <property type="match status" value="1"/>
</dbReference>
<name>A0A068RX34_9FUNG</name>
<dbReference type="GO" id="GO:0004843">
    <property type="term" value="F:cysteine-type deubiquitinase activity"/>
    <property type="evidence" value="ECO:0007669"/>
    <property type="project" value="InterPro"/>
</dbReference>
<accession>A0A068RX34</accession>
<dbReference type="PANTHER" id="PTHR39597">
    <property type="entry name" value="UBA DOMAIN-CONTAINING PROTEIN RUP1"/>
    <property type="match status" value="1"/>
</dbReference>
<dbReference type="Pfam" id="PF00627">
    <property type="entry name" value="UBA"/>
    <property type="match status" value="1"/>
</dbReference>
<keyword evidence="5" id="KW-1185">Reference proteome</keyword>
<dbReference type="InterPro" id="IPR015940">
    <property type="entry name" value="UBA"/>
</dbReference>
<dbReference type="PROSITE" id="PS50235">
    <property type="entry name" value="USP_3"/>
    <property type="match status" value="1"/>
</dbReference>
<evidence type="ECO:0000259" key="3">
    <source>
        <dbReference type="PROSITE" id="PS50235"/>
    </source>
</evidence>
<dbReference type="SMART" id="SM00165">
    <property type="entry name" value="UBA"/>
    <property type="match status" value="1"/>
</dbReference>
<dbReference type="InterPro" id="IPR028889">
    <property type="entry name" value="USP"/>
</dbReference>
<comment type="caution">
    <text evidence="4">The sequence shown here is derived from an EMBL/GenBank/DDBJ whole genome shotgun (WGS) entry which is preliminary data.</text>
</comment>
<evidence type="ECO:0000259" key="2">
    <source>
        <dbReference type="PROSITE" id="PS50030"/>
    </source>
</evidence>
<dbReference type="PANTHER" id="PTHR39597:SF1">
    <property type="entry name" value="UBA DOMAIN-CONTAINING PROTEIN RUP1"/>
    <property type="match status" value="1"/>
</dbReference>
<dbReference type="PROSITE" id="PS50030">
    <property type="entry name" value="UBA"/>
    <property type="match status" value="1"/>
</dbReference>
<sequence length="1041" mass="118751">MEETMTTRNEIEEAIQLMQEMGIGRKQAVKALSRYNYDVGRAADYIFSGNAESDGEDSSSSSSSSRRGDDSTTPMQLNPWEYEDDRKLTDSSENISIAQSENQQQQQQQAYLVKDYDKKRLSDTFTSYDPAMWSIVPASTTTQQQQDSSAPLLPPRQSVQSSVTWWVDPSNPSERIAKDNISIGLRPPPYDYAYVPVILQTLFSITFFQDAVFAFRPTTDNWGSPLGYWRGEGEAVPTLLSHTATTAITPTPTPPPPSYSSTSDTEDLGDDDDILKEPNDVVHIPISDSVRALMELQKIFAYLRYSKRQYGNVCNFVRAMKTMQTGYQSWDASEPTVDGFFDSLMGMFAKADEHREPNLPKESLQRLYNLFLLKAKDNYGSEVDEQELLYLNLHYDENARRFHDCLGPMVYDYHRDTGSNNSVCEPTNDDTSQHTLSSADDNDWRLTTFERAPPILIVILENNMEESKGSTSNYLVDKTIYLDRYMDENKDEALKRYQQAYQWRQDIRKARIEIAEMGISNCQSSSSITTTTLDKRDILTKTMDYFGDKSDSDTTAPIHALQKLLASVKQKITQRLEELYDIEKSCQEQLNTLFETPDFQKKPYDVRALLYHDGGNGPGHYWGYIWMEQANLRHEEDTQGRWFQFCDAIVTPVTEDEVFNESTAPLAVIYADRAMESPTREDLDNHVPDTLKEFVLKDNENLEESIREYDQGNSTSNSSNTSYDGDAQEISIPDSKFTYRGGECVVAPISDDLPEIDYQPVSEDDDELRKYMNTLLTASQTYPADDYHIMKNFESFLAKNQDYQALETYVYTYADSQVDNVPTFLENESRQDPVLVPLWAEYDTFLKIARIVVNALAAFINAAYLNSLSWLLRAKREEATWKEHLLLETDLINAQSRLQSLGFERLIFTYGKACIKQLDEAAYKKACSAAYCTRGLHEATMLVHNAQTIIGPDRLVGDELFNDMRERWLKFGETTSLTLQQNQADLLNTLIMAFLEPEYQTAAAEEGLATSLDTGTFTEHSFDGPLWSEYKRLCEEAKNAL</sequence>
<dbReference type="InterPro" id="IPR009060">
    <property type="entry name" value="UBA-like_sf"/>
</dbReference>
<feature type="region of interest" description="Disordered" evidence="1">
    <location>
        <begin position="47"/>
        <end position="81"/>
    </location>
</feature>
<dbReference type="SUPFAM" id="SSF54001">
    <property type="entry name" value="Cysteine proteinases"/>
    <property type="match status" value="1"/>
</dbReference>
<feature type="domain" description="UBA" evidence="2">
    <location>
        <begin position="9"/>
        <end position="49"/>
    </location>
</feature>
<feature type="region of interest" description="Disordered" evidence="1">
    <location>
        <begin position="707"/>
        <end position="726"/>
    </location>
</feature>
<evidence type="ECO:0000313" key="4">
    <source>
        <dbReference type="EMBL" id="CDH54529.1"/>
    </source>
</evidence>
<dbReference type="InterPro" id="IPR055335">
    <property type="entry name" value="Ucp6/RUP1"/>
</dbReference>